<feature type="domain" description="T-SNARE coiled-coil homology" evidence="7">
    <location>
        <begin position="72"/>
        <end position="134"/>
    </location>
</feature>
<dbReference type="GO" id="GO:0015031">
    <property type="term" value="P:protein transport"/>
    <property type="evidence" value="ECO:0007669"/>
    <property type="project" value="UniProtKB-KW"/>
</dbReference>
<keyword evidence="2" id="KW-0813">Transport</keyword>
<dbReference type="PROSITE" id="PS50192">
    <property type="entry name" value="T_SNARE"/>
    <property type="match status" value="2"/>
</dbReference>
<evidence type="ECO:0000313" key="9">
    <source>
        <dbReference type="Proteomes" id="UP000759131"/>
    </source>
</evidence>
<keyword evidence="9" id="KW-1185">Reference proteome</keyword>
<evidence type="ECO:0000259" key="7">
    <source>
        <dbReference type="PROSITE" id="PS50192"/>
    </source>
</evidence>
<proteinExistence type="inferred from homology"/>
<feature type="compositionally biased region" description="Polar residues" evidence="6">
    <location>
        <begin position="152"/>
        <end position="193"/>
    </location>
</feature>
<evidence type="ECO:0000256" key="3">
    <source>
        <dbReference type="ARBA" id="ARBA00022927"/>
    </source>
</evidence>
<dbReference type="GO" id="GO:0031629">
    <property type="term" value="P:synaptic vesicle fusion to presynaptic active zone membrane"/>
    <property type="evidence" value="ECO:0007669"/>
    <property type="project" value="TreeGrafter"/>
</dbReference>
<dbReference type="GO" id="GO:0016082">
    <property type="term" value="P:synaptic vesicle priming"/>
    <property type="evidence" value="ECO:0007669"/>
    <property type="project" value="TreeGrafter"/>
</dbReference>
<dbReference type="PANTHER" id="PTHR19305:SF9">
    <property type="entry name" value="SYNAPTOSOMAL-ASSOCIATED PROTEIN 29"/>
    <property type="match status" value="1"/>
</dbReference>
<name>A0A7R9KX92_9ACAR</name>
<evidence type="ECO:0000256" key="2">
    <source>
        <dbReference type="ARBA" id="ARBA00022448"/>
    </source>
</evidence>
<reference evidence="8" key="1">
    <citation type="submission" date="2020-11" db="EMBL/GenBank/DDBJ databases">
        <authorList>
            <person name="Tran Van P."/>
        </authorList>
    </citation>
    <scope>NUCLEOTIDE SEQUENCE</scope>
</reference>
<dbReference type="EMBL" id="CAJPIZ010008993">
    <property type="protein sequence ID" value="CAG2111532.1"/>
    <property type="molecule type" value="Genomic_DNA"/>
</dbReference>
<dbReference type="SUPFAM" id="SSF58038">
    <property type="entry name" value="SNARE fusion complex"/>
    <property type="match status" value="2"/>
</dbReference>
<dbReference type="Pfam" id="PF12352">
    <property type="entry name" value="V-SNARE_C"/>
    <property type="match status" value="1"/>
</dbReference>
<accession>A0A7R9KX92</accession>
<organism evidence="8">
    <name type="scientific">Medioppia subpectinata</name>
    <dbReference type="NCBI Taxonomy" id="1979941"/>
    <lineage>
        <taxon>Eukaryota</taxon>
        <taxon>Metazoa</taxon>
        <taxon>Ecdysozoa</taxon>
        <taxon>Arthropoda</taxon>
        <taxon>Chelicerata</taxon>
        <taxon>Arachnida</taxon>
        <taxon>Acari</taxon>
        <taxon>Acariformes</taxon>
        <taxon>Sarcoptiformes</taxon>
        <taxon>Oribatida</taxon>
        <taxon>Brachypylina</taxon>
        <taxon>Oppioidea</taxon>
        <taxon>Oppiidae</taxon>
        <taxon>Medioppia</taxon>
    </lineage>
</organism>
<evidence type="ECO:0000313" key="8">
    <source>
        <dbReference type="EMBL" id="CAD7631102.1"/>
    </source>
</evidence>
<keyword evidence="3" id="KW-0653">Protein transport</keyword>
<dbReference type="GO" id="GO:0005886">
    <property type="term" value="C:plasma membrane"/>
    <property type="evidence" value="ECO:0007669"/>
    <property type="project" value="TreeGrafter"/>
</dbReference>
<dbReference type="GO" id="GO:0019905">
    <property type="term" value="F:syntaxin binding"/>
    <property type="evidence" value="ECO:0007669"/>
    <property type="project" value="TreeGrafter"/>
</dbReference>
<dbReference type="SMART" id="SM00397">
    <property type="entry name" value="t_SNARE"/>
    <property type="match status" value="2"/>
</dbReference>
<dbReference type="Proteomes" id="UP000759131">
    <property type="component" value="Unassembled WGS sequence"/>
</dbReference>
<dbReference type="OrthoDB" id="18679at2759"/>
<dbReference type="PANTHER" id="PTHR19305">
    <property type="entry name" value="SYNAPTOSOMAL ASSOCIATED PROTEIN"/>
    <property type="match status" value="1"/>
</dbReference>
<protein>
    <recommendedName>
        <fullName evidence="7">t-SNARE coiled-coil homology domain-containing protein</fullName>
    </recommendedName>
</protein>
<evidence type="ECO:0000256" key="1">
    <source>
        <dbReference type="ARBA" id="ARBA00009480"/>
    </source>
</evidence>
<feature type="domain" description="T-SNARE coiled-coil homology" evidence="7">
    <location>
        <begin position="222"/>
        <end position="284"/>
    </location>
</feature>
<feature type="region of interest" description="Disordered" evidence="6">
    <location>
        <begin position="152"/>
        <end position="223"/>
    </location>
</feature>
<evidence type="ECO:0000256" key="4">
    <source>
        <dbReference type="ARBA" id="ARBA00023054"/>
    </source>
</evidence>
<dbReference type="FunFam" id="1.20.5.110:FF:000041">
    <property type="entry name" value="Synaptosomal-associated protein 29"/>
    <property type="match status" value="1"/>
</dbReference>
<gene>
    <name evidence="8" type="ORF">OSB1V03_LOCUS11511</name>
</gene>
<sequence>MAYVNPKRAVNGMTRGKQLADTLGDEEDVDDMTFLRHPRQGSSGYLLANTDTTADTNTEWEDRRRQLLAERRAIEERTLESSKVSLGLVYETEKTGVETAEELVRQRETLNSVEEKLDGMNAVMRVSQKHLTSMKSIFGGFKNYFSKTNDTNATVGQKNQTNGIGSRPAVQSDSSLSNTIDSMRSEATANSARNHPFLTQRGIETEDNGESRHETSRSSRTNQINQKLDENLSEIDLGIGRLKNLALGLGSEIEEQNSTLDRITGKAERAEDTLQHQNRQMKRILKN</sequence>
<dbReference type="AlphaFoldDB" id="A0A7R9KX92"/>
<evidence type="ECO:0000256" key="5">
    <source>
        <dbReference type="SAM" id="Coils"/>
    </source>
</evidence>
<dbReference type="EMBL" id="OC863568">
    <property type="protein sequence ID" value="CAD7631102.1"/>
    <property type="molecule type" value="Genomic_DNA"/>
</dbReference>
<dbReference type="GO" id="GO:0031201">
    <property type="term" value="C:SNARE complex"/>
    <property type="evidence" value="ECO:0007669"/>
    <property type="project" value="TreeGrafter"/>
</dbReference>
<dbReference type="CDD" id="cd15856">
    <property type="entry name" value="SNARE_SNAP29C"/>
    <property type="match status" value="1"/>
</dbReference>
<dbReference type="Gene3D" id="1.20.5.110">
    <property type="match status" value="2"/>
</dbReference>
<dbReference type="GO" id="GO:0005484">
    <property type="term" value="F:SNAP receptor activity"/>
    <property type="evidence" value="ECO:0007669"/>
    <property type="project" value="TreeGrafter"/>
</dbReference>
<dbReference type="GO" id="GO:0098793">
    <property type="term" value="C:presynapse"/>
    <property type="evidence" value="ECO:0007669"/>
    <property type="project" value="GOC"/>
</dbReference>
<evidence type="ECO:0000256" key="6">
    <source>
        <dbReference type="SAM" id="MobiDB-lite"/>
    </source>
</evidence>
<feature type="coiled-coil region" evidence="5">
    <location>
        <begin position="253"/>
        <end position="287"/>
    </location>
</feature>
<comment type="similarity">
    <text evidence="1">Belongs to the SNAP-25 family.</text>
</comment>
<keyword evidence="4 5" id="KW-0175">Coiled coil</keyword>
<dbReference type="InterPro" id="IPR000727">
    <property type="entry name" value="T_SNARE_dom"/>
</dbReference>